<comment type="caution">
    <text evidence="3">The sequence shown here is derived from an EMBL/GenBank/DDBJ whole genome shotgun (WGS) entry which is preliminary data.</text>
</comment>
<feature type="region of interest" description="Disordered" evidence="1">
    <location>
        <begin position="486"/>
        <end position="507"/>
    </location>
</feature>
<gene>
    <name evidence="3" type="ORF">Fot_18395</name>
</gene>
<evidence type="ECO:0000256" key="1">
    <source>
        <dbReference type="SAM" id="MobiDB-lite"/>
    </source>
</evidence>
<dbReference type="Proteomes" id="UP001604277">
    <property type="component" value="Unassembled WGS sequence"/>
</dbReference>
<name>A0ABD1VI49_9LAMI</name>
<evidence type="ECO:0000313" key="4">
    <source>
        <dbReference type="Proteomes" id="UP001604277"/>
    </source>
</evidence>
<evidence type="ECO:0000259" key="2">
    <source>
        <dbReference type="Pfam" id="PF14309"/>
    </source>
</evidence>
<dbReference type="InterPro" id="IPR025486">
    <property type="entry name" value="DUF4378"/>
</dbReference>
<proteinExistence type="predicted"/>
<dbReference type="EMBL" id="JBFOLJ010000005">
    <property type="protein sequence ID" value="KAL2537004.1"/>
    <property type="molecule type" value="Genomic_DNA"/>
</dbReference>
<dbReference type="PANTHER" id="PTHR46836">
    <property type="entry name" value="AFADIN"/>
    <property type="match status" value="1"/>
</dbReference>
<feature type="domain" description="DUF4378" evidence="2">
    <location>
        <begin position="696"/>
        <end position="844"/>
    </location>
</feature>
<sequence>MEIKQHKDSVIARLMGLDEVPPQQTIHKRQRVLSENYLHKSASIGLREGSSFQIGKDVFDVHVSKKDEHNIFPVLDKESNSSTSKIQMGMGRKKNASATILKSTPGSSYNDEGIFNVKCKRHARGNVLRSLQKLEKDSLTGHFEELGFDPINKLKSRLERIDRPHIFSTSIVVLKPNSKMAIRNASYTRSDLLPRSGDRDHGESFEPEKGELLNELQYKDQAVNDTDSPRHSYSDCKEITSINSRQGRHGSSCSEASRPQFSVENYLMDERESFMASCPGFIECKDQKHALYHFSYGSSLERESNKQIFEWWKRTKKVQVVESAGRGQNLGEMLAMADWELARRNMNLELDSLQGENLVSGCASGISSKVGWKNQDITGSPTSKVEVLRETFSNVGHLRQEKSASLNYNKLRKQNISQKDDFEHRGSRGDENFQSCLGTLKNDCTISQSPTSFGLSRCSVSWLASEINNPAAHEEVTIMIQDELENDPKMNDGSGDNEPDSRVPNSTISNLASQNTVDILANAEAENIETSSVYKQQQSEPNPGILSIKDRHFSSCVMETLTGQFNTHSSSRDWEELAGQVSPNEFFDEEAVSSKCLRIGPSEFHRNLKGTNQCCPLSILEPFEEENSLTSEYLEGVTSDFYSHQLQLQLPKSELDETYSEGSGIGVISDSDTEKGFHDPSGGKVLRFFGEDESRDFSYLVDVLDEARFHGLSLEMDFETWNSLECPVSNSVFEALEKKYGKQKSWEKSQRQFLFDRINSGLRVIFNPYIHFHMSTPFRRRFSAKLTRDEVEEELWMLLISQEKEESKDFYEKSLGKEKKWLDLEEDIDIICRELENHLFDELALELEFLTHMLINMWTVDVKSAFYINCPQGAGKKFLSTRDRRSGLWTHYTRKDN</sequence>
<dbReference type="AlphaFoldDB" id="A0ABD1VI49"/>
<protein>
    <recommendedName>
        <fullName evidence="2">DUF4378 domain-containing protein</fullName>
    </recommendedName>
</protein>
<accession>A0ABD1VI49</accession>
<keyword evidence="4" id="KW-1185">Reference proteome</keyword>
<organism evidence="3 4">
    <name type="scientific">Forsythia ovata</name>
    <dbReference type="NCBI Taxonomy" id="205694"/>
    <lineage>
        <taxon>Eukaryota</taxon>
        <taxon>Viridiplantae</taxon>
        <taxon>Streptophyta</taxon>
        <taxon>Embryophyta</taxon>
        <taxon>Tracheophyta</taxon>
        <taxon>Spermatophyta</taxon>
        <taxon>Magnoliopsida</taxon>
        <taxon>eudicotyledons</taxon>
        <taxon>Gunneridae</taxon>
        <taxon>Pentapetalae</taxon>
        <taxon>asterids</taxon>
        <taxon>lamiids</taxon>
        <taxon>Lamiales</taxon>
        <taxon>Oleaceae</taxon>
        <taxon>Forsythieae</taxon>
        <taxon>Forsythia</taxon>
    </lineage>
</organism>
<dbReference type="PANTHER" id="PTHR46836:SF7">
    <property type="entry name" value="PHOSPHATIDYLINOSITOL N-ACETYGLUCOSAMINLYTRANSFERASE SUBUNIT P-LIKE PROTEIN"/>
    <property type="match status" value="1"/>
</dbReference>
<reference evidence="4" key="1">
    <citation type="submission" date="2024-07" db="EMBL/GenBank/DDBJ databases">
        <title>Two chromosome-level genome assemblies of Korean endemic species Abeliophyllum distichum and Forsythia ovata (Oleaceae).</title>
        <authorList>
            <person name="Jang H."/>
        </authorList>
    </citation>
    <scope>NUCLEOTIDE SEQUENCE [LARGE SCALE GENOMIC DNA]</scope>
</reference>
<evidence type="ECO:0000313" key="3">
    <source>
        <dbReference type="EMBL" id="KAL2537004.1"/>
    </source>
</evidence>
<dbReference type="Pfam" id="PF14309">
    <property type="entry name" value="DUF4378"/>
    <property type="match status" value="1"/>
</dbReference>